<name>A0A2S8II91_RHOOP</name>
<dbReference type="PIRSF" id="PIRSF015582">
    <property type="entry name" value="Cit_lyase_B"/>
    <property type="match status" value="1"/>
</dbReference>
<dbReference type="AlphaFoldDB" id="A0A2S8II91"/>
<dbReference type="SUPFAM" id="SSF51621">
    <property type="entry name" value="Phosphoenolpyruvate/pyruvate domain"/>
    <property type="match status" value="1"/>
</dbReference>
<reference evidence="8" key="1">
    <citation type="submission" date="2018-02" db="EMBL/GenBank/DDBJ databases">
        <title>Draft genome sequencing of Rhodococcus opacus KU647198.</title>
        <authorList>
            <person name="Zheng B.-X."/>
        </authorList>
    </citation>
    <scope>NUCLEOTIDE SEQUENCE [LARGE SCALE GENOMIC DNA]</scope>
    <source>
        <strain evidence="8">04-OD7</strain>
    </source>
</reference>
<dbReference type="InterPro" id="IPR015813">
    <property type="entry name" value="Pyrv/PenolPyrv_kinase-like_dom"/>
</dbReference>
<evidence type="ECO:0000256" key="5">
    <source>
        <dbReference type="PIRSR" id="PIRSR015582-2"/>
    </source>
</evidence>
<feature type="binding site" evidence="4">
    <location>
        <position position="126"/>
    </location>
    <ligand>
        <name>substrate</name>
    </ligand>
</feature>
<evidence type="ECO:0000313" key="8">
    <source>
        <dbReference type="Proteomes" id="UP000239290"/>
    </source>
</evidence>
<comment type="cofactor">
    <cofactor evidence="1">
        <name>Mg(2+)</name>
        <dbReference type="ChEBI" id="CHEBI:18420"/>
    </cofactor>
</comment>
<keyword evidence="3 5" id="KW-0460">Magnesium</keyword>
<feature type="binding site" evidence="4">
    <location>
        <position position="73"/>
    </location>
    <ligand>
        <name>substrate</name>
    </ligand>
</feature>
<evidence type="ECO:0000256" key="4">
    <source>
        <dbReference type="PIRSR" id="PIRSR015582-1"/>
    </source>
</evidence>
<dbReference type="GO" id="GO:0000287">
    <property type="term" value="F:magnesium ion binding"/>
    <property type="evidence" value="ECO:0007669"/>
    <property type="project" value="TreeGrafter"/>
</dbReference>
<proteinExistence type="predicted"/>
<gene>
    <name evidence="7" type="ORF">C5613_40545</name>
</gene>
<dbReference type="RefSeq" id="WP_105423356.1">
    <property type="nucleotide sequence ID" value="NZ_PUIO01000087.1"/>
</dbReference>
<evidence type="ECO:0000256" key="2">
    <source>
        <dbReference type="ARBA" id="ARBA00022723"/>
    </source>
</evidence>
<dbReference type="GO" id="GO:0016829">
    <property type="term" value="F:lyase activity"/>
    <property type="evidence" value="ECO:0007669"/>
    <property type="project" value="UniProtKB-KW"/>
</dbReference>
<dbReference type="EMBL" id="PUIO01000087">
    <property type="protein sequence ID" value="PQP14504.1"/>
    <property type="molecule type" value="Genomic_DNA"/>
</dbReference>
<evidence type="ECO:0000256" key="3">
    <source>
        <dbReference type="ARBA" id="ARBA00022842"/>
    </source>
</evidence>
<evidence type="ECO:0000313" key="7">
    <source>
        <dbReference type="EMBL" id="PQP14504.1"/>
    </source>
</evidence>
<feature type="binding site" evidence="5">
    <location>
        <position position="152"/>
    </location>
    <ligand>
        <name>Mg(2+)</name>
        <dbReference type="ChEBI" id="CHEBI:18420"/>
    </ligand>
</feature>
<dbReference type="Pfam" id="PF03328">
    <property type="entry name" value="HpcH_HpaI"/>
    <property type="match status" value="1"/>
</dbReference>
<dbReference type="Gene3D" id="3.20.20.60">
    <property type="entry name" value="Phosphoenolpyruvate-binding domains"/>
    <property type="match status" value="1"/>
</dbReference>
<evidence type="ECO:0000259" key="6">
    <source>
        <dbReference type="Pfam" id="PF03328"/>
    </source>
</evidence>
<dbReference type="InterPro" id="IPR011206">
    <property type="entry name" value="Citrate_lyase_beta/mcl1/mcl2"/>
</dbReference>
<dbReference type="InterPro" id="IPR005000">
    <property type="entry name" value="Aldolase/citrate-lyase_domain"/>
</dbReference>
<comment type="caution">
    <text evidence="7">The sequence shown here is derived from an EMBL/GenBank/DDBJ whole genome shotgun (WGS) entry which is preliminary data.</text>
</comment>
<organism evidence="7 8">
    <name type="scientific">Rhodococcus opacus</name>
    <name type="common">Nocardia opaca</name>
    <dbReference type="NCBI Taxonomy" id="37919"/>
    <lineage>
        <taxon>Bacteria</taxon>
        <taxon>Bacillati</taxon>
        <taxon>Actinomycetota</taxon>
        <taxon>Actinomycetes</taxon>
        <taxon>Mycobacteriales</taxon>
        <taxon>Nocardiaceae</taxon>
        <taxon>Rhodococcus</taxon>
    </lineage>
</organism>
<dbReference type="PANTHER" id="PTHR32308">
    <property type="entry name" value="LYASE BETA SUBUNIT, PUTATIVE (AFU_ORTHOLOGUE AFUA_4G13030)-RELATED"/>
    <property type="match status" value="1"/>
</dbReference>
<accession>A0A2S8II91</accession>
<dbReference type="PANTHER" id="PTHR32308:SF10">
    <property type="entry name" value="CITRATE LYASE SUBUNIT BETA"/>
    <property type="match status" value="1"/>
</dbReference>
<keyword evidence="2 5" id="KW-0479">Metal-binding</keyword>
<keyword evidence="7" id="KW-0456">Lyase</keyword>
<feature type="binding site" evidence="5">
    <location>
        <position position="126"/>
    </location>
    <ligand>
        <name>Mg(2+)</name>
        <dbReference type="ChEBI" id="CHEBI:18420"/>
    </ligand>
</feature>
<dbReference type="InterPro" id="IPR040442">
    <property type="entry name" value="Pyrv_kinase-like_dom_sf"/>
</dbReference>
<evidence type="ECO:0000256" key="1">
    <source>
        <dbReference type="ARBA" id="ARBA00001946"/>
    </source>
</evidence>
<feature type="domain" description="HpcH/HpaI aldolase/citrate lyase" evidence="6">
    <location>
        <begin position="17"/>
        <end position="183"/>
    </location>
</feature>
<protein>
    <submittedName>
        <fullName evidence="7">CoA ester lyase</fullName>
    </submittedName>
</protein>
<sequence>MHLTQPTATAIPNEHARSWLLVSGAKPDTFAAATNSPADAVILDLEDGVIASGKPAAREAVRTFLTDNNAWVRISPAATADGAADLRALGDLPGLLGVMVAKTESATHIDWAAAGLPGIPILALVESALGIERAYEIASATATIRLAFGTGDFRRDTLASADPEALAYARGRLVVASRAAGIAGPIDGPCLTGVPDLSRALATTRSMGMTGMLCMFEHDTATVNTQLSPSEEQLARADEIISRLGANGEHIADGSELPKLARAKLIHELARTFDPR</sequence>
<dbReference type="GO" id="GO:0006107">
    <property type="term" value="P:oxaloacetate metabolic process"/>
    <property type="evidence" value="ECO:0007669"/>
    <property type="project" value="TreeGrafter"/>
</dbReference>
<dbReference type="Proteomes" id="UP000239290">
    <property type="component" value="Unassembled WGS sequence"/>
</dbReference>